<sequence>MTRDPVEALALLVYTLAYVGIAFVWRSLLVWRRTGVNPYVLPADDSAHGYVGRAMRVLLLTVLVLVLGLNLMPGLEARLGPVPALLDPRLAFLGWVLLLASLGWIAAAQAGMGASWRIGVDEGARTDLVQRGLFAHSRNPIFLGMRVNLLGLFLVVPNAVTLAVLVAGEVLMGVQVRLEEAYLSRVHGTAYEGYRRRVRRWL</sequence>
<dbReference type="EMBL" id="BFAG01000002">
    <property type="protein sequence ID" value="GBF04663.1"/>
    <property type="molecule type" value="Genomic_DNA"/>
</dbReference>
<dbReference type="Gene3D" id="1.20.120.1630">
    <property type="match status" value="1"/>
</dbReference>
<evidence type="ECO:0000256" key="1">
    <source>
        <dbReference type="ARBA" id="ARBA00004127"/>
    </source>
</evidence>
<gene>
    <name evidence="6" type="ORF">DAERI_020260</name>
</gene>
<dbReference type="Proteomes" id="UP000236569">
    <property type="component" value="Unassembled WGS sequence"/>
</dbReference>
<feature type="transmembrane region" description="Helical" evidence="5">
    <location>
        <begin position="90"/>
        <end position="108"/>
    </location>
</feature>
<dbReference type="RefSeq" id="WP_103128144.1">
    <property type="nucleotide sequence ID" value="NZ_BFAG01000002.1"/>
</dbReference>
<dbReference type="OrthoDB" id="9782395at2"/>
<evidence type="ECO:0000256" key="2">
    <source>
        <dbReference type="ARBA" id="ARBA00022692"/>
    </source>
</evidence>
<evidence type="ECO:0000256" key="4">
    <source>
        <dbReference type="ARBA" id="ARBA00023136"/>
    </source>
</evidence>
<proteinExistence type="predicted"/>
<name>A0A2I9CSL0_9DEIO</name>
<evidence type="ECO:0000256" key="3">
    <source>
        <dbReference type="ARBA" id="ARBA00022989"/>
    </source>
</evidence>
<dbReference type="InterPro" id="IPR007318">
    <property type="entry name" value="Phopholipid_MeTrfase"/>
</dbReference>
<keyword evidence="4 5" id="KW-0472">Membrane</keyword>
<organism evidence="6 7">
    <name type="scientific">Deinococcus aerius</name>
    <dbReference type="NCBI Taxonomy" id="200253"/>
    <lineage>
        <taxon>Bacteria</taxon>
        <taxon>Thermotogati</taxon>
        <taxon>Deinococcota</taxon>
        <taxon>Deinococci</taxon>
        <taxon>Deinococcales</taxon>
        <taxon>Deinococcaceae</taxon>
        <taxon>Deinococcus</taxon>
    </lineage>
</organism>
<keyword evidence="7" id="KW-1185">Reference proteome</keyword>
<reference evidence="7" key="1">
    <citation type="submission" date="2018-01" db="EMBL/GenBank/DDBJ databases">
        <title>Draft Genome Sequence of the Radioresistant Bacterium Deinococcus aerius TR0125, Isolated from the Higher Atmosphere above Japan.</title>
        <authorList>
            <person name="Satoh K."/>
            <person name="Arai H."/>
            <person name="Sanzen T."/>
            <person name="Kawaguchi Y."/>
            <person name="Hayashi H."/>
            <person name="Yokobori S."/>
            <person name="Yamagishi A."/>
            <person name="Oono Y."/>
            <person name="Narumi I."/>
        </authorList>
    </citation>
    <scope>NUCLEOTIDE SEQUENCE [LARGE SCALE GENOMIC DNA]</scope>
    <source>
        <strain evidence="7">TR0125</strain>
    </source>
</reference>
<evidence type="ECO:0000256" key="5">
    <source>
        <dbReference type="SAM" id="Phobius"/>
    </source>
</evidence>
<feature type="transmembrane region" description="Helical" evidence="5">
    <location>
        <begin position="6"/>
        <end position="25"/>
    </location>
</feature>
<evidence type="ECO:0008006" key="8">
    <source>
        <dbReference type="Google" id="ProtNLM"/>
    </source>
</evidence>
<protein>
    <recommendedName>
        <fullName evidence="8">Isoprenylcysteine carboxyl methyltransferase</fullName>
    </recommendedName>
</protein>
<dbReference type="GO" id="GO:0012505">
    <property type="term" value="C:endomembrane system"/>
    <property type="evidence" value="ECO:0007669"/>
    <property type="project" value="UniProtKB-SubCell"/>
</dbReference>
<evidence type="ECO:0000313" key="7">
    <source>
        <dbReference type="Proteomes" id="UP000236569"/>
    </source>
</evidence>
<keyword evidence="3 5" id="KW-1133">Transmembrane helix</keyword>
<comment type="subcellular location">
    <subcellularLocation>
        <location evidence="1">Endomembrane system</location>
        <topology evidence="1">Multi-pass membrane protein</topology>
    </subcellularLocation>
</comment>
<feature type="transmembrane region" description="Helical" evidence="5">
    <location>
        <begin position="57"/>
        <end position="75"/>
    </location>
</feature>
<evidence type="ECO:0000313" key="6">
    <source>
        <dbReference type="EMBL" id="GBF04663.1"/>
    </source>
</evidence>
<feature type="transmembrane region" description="Helical" evidence="5">
    <location>
        <begin position="147"/>
        <end position="168"/>
    </location>
</feature>
<accession>A0A2I9CSL0</accession>
<dbReference type="Pfam" id="PF04191">
    <property type="entry name" value="PEMT"/>
    <property type="match status" value="1"/>
</dbReference>
<comment type="caution">
    <text evidence="6">The sequence shown here is derived from an EMBL/GenBank/DDBJ whole genome shotgun (WGS) entry which is preliminary data.</text>
</comment>
<dbReference type="AlphaFoldDB" id="A0A2I9CSL0"/>
<keyword evidence="2 5" id="KW-0812">Transmembrane</keyword>